<evidence type="ECO:0000313" key="2">
    <source>
        <dbReference type="EMBL" id="AFL86921.1"/>
    </source>
</evidence>
<dbReference type="Gene3D" id="3.30.70.1230">
    <property type="entry name" value="Nucleotide cyclase"/>
    <property type="match status" value="1"/>
</dbReference>
<organism evidence="2 3">
    <name type="scientific">Terriglobus roseus (strain DSM 18391 / NRRL B-41598 / KBS 63)</name>
    <dbReference type="NCBI Taxonomy" id="926566"/>
    <lineage>
        <taxon>Bacteria</taxon>
        <taxon>Pseudomonadati</taxon>
        <taxon>Acidobacteriota</taxon>
        <taxon>Terriglobia</taxon>
        <taxon>Terriglobales</taxon>
        <taxon>Acidobacteriaceae</taxon>
        <taxon>Terriglobus</taxon>
    </lineage>
</organism>
<reference evidence="2 3" key="1">
    <citation type="submission" date="2012-06" db="EMBL/GenBank/DDBJ databases">
        <title>Complete genome of Terriglobus roseus DSM 18391.</title>
        <authorList>
            <consortium name="US DOE Joint Genome Institute (JGI-PGF)"/>
            <person name="Lucas S."/>
            <person name="Copeland A."/>
            <person name="Lapidus A."/>
            <person name="Glavina del Rio T."/>
            <person name="Dalin E."/>
            <person name="Tice H."/>
            <person name="Bruce D."/>
            <person name="Goodwin L."/>
            <person name="Pitluck S."/>
            <person name="Peters L."/>
            <person name="Mikhailova N."/>
            <person name="Munk A.C.C."/>
            <person name="Kyrpides N."/>
            <person name="Mavromatis K."/>
            <person name="Ivanova N."/>
            <person name="Brettin T."/>
            <person name="Detter J.C."/>
            <person name="Han C."/>
            <person name="Larimer F."/>
            <person name="Land M."/>
            <person name="Hauser L."/>
            <person name="Markowitz V."/>
            <person name="Cheng J.-F."/>
            <person name="Hugenholtz P."/>
            <person name="Woyke T."/>
            <person name="Wu D."/>
            <person name="Brambilla E."/>
            <person name="Klenk H.-P."/>
            <person name="Eisen J.A."/>
        </authorList>
    </citation>
    <scope>NUCLEOTIDE SEQUENCE [LARGE SCALE GENOMIC DNA]</scope>
    <source>
        <strain evidence="3">DSM 18391 / NRRL B-41598 / KBS 63</strain>
    </source>
</reference>
<accession>I3ZCF3</accession>
<dbReference type="GO" id="GO:0035556">
    <property type="term" value="P:intracellular signal transduction"/>
    <property type="evidence" value="ECO:0007669"/>
    <property type="project" value="InterPro"/>
</dbReference>
<dbReference type="eggNOG" id="COG2114">
    <property type="taxonomic scope" value="Bacteria"/>
</dbReference>
<dbReference type="SUPFAM" id="SSF55073">
    <property type="entry name" value="Nucleotide cyclase"/>
    <property type="match status" value="1"/>
</dbReference>
<dbReference type="KEGG" id="trs:Terro_0581"/>
<dbReference type="EMBL" id="CP003379">
    <property type="protein sequence ID" value="AFL86921.1"/>
    <property type="molecule type" value="Genomic_DNA"/>
</dbReference>
<name>I3ZCF3_TERRK</name>
<dbReference type="HOGENOM" id="CLU_696242_0_0_0"/>
<dbReference type="GO" id="GO:0004016">
    <property type="term" value="F:adenylate cyclase activity"/>
    <property type="evidence" value="ECO:0007669"/>
    <property type="project" value="UniProtKB-ARBA"/>
</dbReference>
<protein>
    <submittedName>
        <fullName evidence="2">Family 3 adenylate cyclase</fullName>
    </submittedName>
</protein>
<dbReference type="GO" id="GO:0009190">
    <property type="term" value="P:cyclic nucleotide biosynthetic process"/>
    <property type="evidence" value="ECO:0007669"/>
    <property type="project" value="InterPro"/>
</dbReference>
<evidence type="ECO:0000313" key="3">
    <source>
        <dbReference type="Proteomes" id="UP000006056"/>
    </source>
</evidence>
<dbReference type="STRING" id="926566.Terro_0581"/>
<dbReference type="InterPro" id="IPR029787">
    <property type="entry name" value="Nucleotide_cyclase"/>
</dbReference>
<dbReference type="PROSITE" id="PS50125">
    <property type="entry name" value="GUANYLATE_CYCLASE_2"/>
    <property type="match status" value="1"/>
</dbReference>
<dbReference type="CDD" id="cd07302">
    <property type="entry name" value="CHD"/>
    <property type="match status" value="1"/>
</dbReference>
<dbReference type="Proteomes" id="UP000006056">
    <property type="component" value="Chromosome"/>
</dbReference>
<dbReference type="OrthoDB" id="127505at2"/>
<dbReference type="AlphaFoldDB" id="I3ZCF3"/>
<evidence type="ECO:0000259" key="1">
    <source>
        <dbReference type="PROSITE" id="PS50125"/>
    </source>
</evidence>
<dbReference type="InterPro" id="IPR001054">
    <property type="entry name" value="A/G_cyclase"/>
</dbReference>
<proteinExistence type="predicted"/>
<gene>
    <name evidence="2" type="ordered locus">Terro_0581</name>
</gene>
<dbReference type="RefSeq" id="WP_014784490.1">
    <property type="nucleotide sequence ID" value="NC_018014.1"/>
</dbReference>
<sequence length="396" mass="44325">MSEREIHQQGQLRAELFEEAMALLLPRMFPRDVLMRNFVVPKKKYSSAIPPFNADFVLNRPDGTLVLFEVKAPYTEHALDALERTITRLLRAISEMPKNLRVAQVILAIAAQIPPKVSANLRASSKQFRAMGVELVIWDASYLVNAFRDAFKTNVGALAVEDIEHLLFTQGQRKPVNKVHLTVPGDIEPDAQYGKETIVLSADFCSYSTFVRATRTDPQLGVAIMGRFYRESRRIVELHGGRIDKFIGDALLVFWLADGDPTGLAHKVRQCASDLIGMSSGLAKEWQDEVDTLVTPIGMRIGAAVGPLLFIPEGESAESPVHAIGEAINFAVRLSKMEPNQFTVSNRLRKLYFQNDQGFIRQKAARLRGMSEEVIYWEMDMSAEVSGEDENDTRSS</sequence>
<keyword evidence="3" id="KW-1185">Reference proteome</keyword>
<feature type="domain" description="Guanylate cyclase" evidence="1">
    <location>
        <begin position="198"/>
        <end position="335"/>
    </location>
</feature>